<feature type="domain" description="Methyltransferase" evidence="1">
    <location>
        <begin position="69"/>
        <end position="171"/>
    </location>
</feature>
<name>A0AA39WVG2_9PEZI</name>
<dbReference type="AlphaFoldDB" id="A0AA39WVG2"/>
<evidence type="ECO:0000313" key="3">
    <source>
        <dbReference type="Proteomes" id="UP001175000"/>
    </source>
</evidence>
<keyword evidence="2" id="KW-0489">Methyltransferase</keyword>
<dbReference type="SUPFAM" id="SSF53335">
    <property type="entry name" value="S-adenosyl-L-methionine-dependent methyltransferases"/>
    <property type="match status" value="1"/>
</dbReference>
<dbReference type="Pfam" id="PF13649">
    <property type="entry name" value="Methyltransf_25"/>
    <property type="match status" value="1"/>
</dbReference>
<dbReference type="EMBL" id="JAULSU010000003">
    <property type="protein sequence ID" value="KAK0622315.1"/>
    <property type="molecule type" value="Genomic_DNA"/>
</dbReference>
<accession>A0AA39WVG2</accession>
<dbReference type="PANTHER" id="PTHR43464">
    <property type="entry name" value="METHYLTRANSFERASE"/>
    <property type="match status" value="1"/>
</dbReference>
<protein>
    <submittedName>
        <fullName evidence="2">S-adenosyl-L-methionine-dependent methyltransferase</fullName>
    </submittedName>
</protein>
<dbReference type="InterPro" id="IPR041698">
    <property type="entry name" value="Methyltransf_25"/>
</dbReference>
<dbReference type="Gene3D" id="3.40.50.150">
    <property type="entry name" value="Vaccinia Virus protein VP39"/>
    <property type="match status" value="1"/>
</dbReference>
<dbReference type="PANTHER" id="PTHR43464:SF23">
    <property type="entry name" value="JUVENILE HORMONE ACID O-METHYLTRANSFERASE"/>
    <property type="match status" value="1"/>
</dbReference>
<organism evidence="2 3">
    <name type="scientific">Immersiella caudata</name>
    <dbReference type="NCBI Taxonomy" id="314043"/>
    <lineage>
        <taxon>Eukaryota</taxon>
        <taxon>Fungi</taxon>
        <taxon>Dikarya</taxon>
        <taxon>Ascomycota</taxon>
        <taxon>Pezizomycotina</taxon>
        <taxon>Sordariomycetes</taxon>
        <taxon>Sordariomycetidae</taxon>
        <taxon>Sordariales</taxon>
        <taxon>Lasiosphaeriaceae</taxon>
        <taxon>Immersiella</taxon>
    </lineage>
</organism>
<sequence length="304" mass="33659">MPTHQRSTSAVVSALPAPIPSPDTQVGYTSTQYNTFAPSYNHVRENPTLYIESSTLYTALKPYIQSSRILDLACGTGYFSRKLLTWGAESVLGVDISEEMIAVACGTLGMQERGNANKKLVFEVGDARVLGIRGKGGYDLITAVWLVNYARDKEEMREMFAGIAANLKEGGRFVGITLPPVEGKEMGRWKERMDGVRKGRVESWGVDMHYRERLENGGWEVVTDGGDGVCFVEFHLPRELFDIAAREAGLKGVVEWREVSLDEGGCEEVEKLAGREFCRQYFEGSSSQDLDSLGPHFGLLVVEK</sequence>
<dbReference type="CDD" id="cd02440">
    <property type="entry name" value="AdoMet_MTases"/>
    <property type="match status" value="1"/>
</dbReference>
<dbReference type="GO" id="GO:0010420">
    <property type="term" value="F:polyprenyldihydroxybenzoate methyltransferase activity"/>
    <property type="evidence" value="ECO:0007669"/>
    <property type="project" value="TreeGrafter"/>
</dbReference>
<keyword evidence="2" id="KW-0808">Transferase</keyword>
<dbReference type="Proteomes" id="UP001175000">
    <property type="component" value="Unassembled WGS sequence"/>
</dbReference>
<evidence type="ECO:0000259" key="1">
    <source>
        <dbReference type="Pfam" id="PF13649"/>
    </source>
</evidence>
<dbReference type="GO" id="GO:0032259">
    <property type="term" value="P:methylation"/>
    <property type="evidence" value="ECO:0007669"/>
    <property type="project" value="UniProtKB-KW"/>
</dbReference>
<proteinExistence type="predicted"/>
<evidence type="ECO:0000313" key="2">
    <source>
        <dbReference type="EMBL" id="KAK0622315.1"/>
    </source>
</evidence>
<keyword evidence="3" id="KW-1185">Reference proteome</keyword>
<comment type="caution">
    <text evidence="2">The sequence shown here is derived from an EMBL/GenBank/DDBJ whole genome shotgun (WGS) entry which is preliminary data.</text>
</comment>
<gene>
    <name evidence="2" type="ORF">B0T14DRAFT_475260</name>
</gene>
<reference evidence="2" key="1">
    <citation type="submission" date="2023-06" db="EMBL/GenBank/DDBJ databases">
        <title>Genome-scale phylogeny and comparative genomics of the fungal order Sordariales.</title>
        <authorList>
            <consortium name="Lawrence Berkeley National Laboratory"/>
            <person name="Hensen N."/>
            <person name="Bonometti L."/>
            <person name="Westerberg I."/>
            <person name="Brannstrom I.O."/>
            <person name="Guillou S."/>
            <person name="Cros-Aarteil S."/>
            <person name="Calhoun S."/>
            <person name="Haridas S."/>
            <person name="Kuo A."/>
            <person name="Mondo S."/>
            <person name="Pangilinan J."/>
            <person name="Riley R."/>
            <person name="Labutti K."/>
            <person name="Andreopoulos B."/>
            <person name="Lipzen A."/>
            <person name="Chen C."/>
            <person name="Yanf M."/>
            <person name="Daum C."/>
            <person name="Ng V."/>
            <person name="Clum A."/>
            <person name="Steindorff A."/>
            <person name="Ohm R."/>
            <person name="Martin F."/>
            <person name="Silar P."/>
            <person name="Natvig D."/>
            <person name="Lalanne C."/>
            <person name="Gautier V."/>
            <person name="Ament-Velasquez S.L."/>
            <person name="Kruys A."/>
            <person name="Hutchinson M.I."/>
            <person name="Powell A.J."/>
            <person name="Barry K."/>
            <person name="Miller A.N."/>
            <person name="Grigoriev I.V."/>
            <person name="Debuchy R."/>
            <person name="Gladieux P."/>
            <person name="Thoren M.H."/>
            <person name="Johannesson H."/>
        </authorList>
    </citation>
    <scope>NUCLEOTIDE SEQUENCE</scope>
    <source>
        <strain evidence="2">CBS 606.72</strain>
    </source>
</reference>
<dbReference type="InterPro" id="IPR029063">
    <property type="entry name" value="SAM-dependent_MTases_sf"/>
</dbReference>